<name>A0A8X7QAL4_BRACI</name>
<dbReference type="EMBL" id="JAAMPC010000014">
    <property type="protein sequence ID" value="KAG2266749.1"/>
    <property type="molecule type" value="Genomic_DNA"/>
</dbReference>
<sequence>MHRHNQHLKTSHLHALRPENKKLTHDGFRAPSTNKRRAALRTPRERSTPTHNRLQIHLRSKK</sequence>
<proteinExistence type="predicted"/>
<gene>
    <name evidence="2" type="ORF">Bca52824_073828</name>
</gene>
<feature type="compositionally biased region" description="Basic and acidic residues" evidence="1">
    <location>
        <begin position="16"/>
        <end position="28"/>
    </location>
</feature>
<feature type="compositionally biased region" description="Basic residues" evidence="1">
    <location>
        <begin position="1"/>
        <end position="15"/>
    </location>
</feature>
<dbReference type="Proteomes" id="UP000886595">
    <property type="component" value="Unassembled WGS sequence"/>
</dbReference>
<reference evidence="2 3" key="1">
    <citation type="submission" date="2020-02" db="EMBL/GenBank/DDBJ databases">
        <authorList>
            <person name="Ma Q."/>
            <person name="Huang Y."/>
            <person name="Song X."/>
            <person name="Pei D."/>
        </authorList>
    </citation>
    <scope>NUCLEOTIDE SEQUENCE [LARGE SCALE GENOMIC DNA]</scope>
    <source>
        <strain evidence="2">Sxm20200214</strain>
        <tissue evidence="2">Leaf</tissue>
    </source>
</reference>
<accession>A0A8X7QAL4</accession>
<protein>
    <submittedName>
        <fullName evidence="2">Uncharacterized protein</fullName>
    </submittedName>
</protein>
<dbReference type="AlphaFoldDB" id="A0A8X7QAL4"/>
<evidence type="ECO:0000313" key="3">
    <source>
        <dbReference type="Proteomes" id="UP000886595"/>
    </source>
</evidence>
<evidence type="ECO:0000256" key="1">
    <source>
        <dbReference type="SAM" id="MobiDB-lite"/>
    </source>
</evidence>
<organism evidence="2 3">
    <name type="scientific">Brassica carinata</name>
    <name type="common">Ethiopian mustard</name>
    <name type="synonym">Abyssinian cabbage</name>
    <dbReference type="NCBI Taxonomy" id="52824"/>
    <lineage>
        <taxon>Eukaryota</taxon>
        <taxon>Viridiplantae</taxon>
        <taxon>Streptophyta</taxon>
        <taxon>Embryophyta</taxon>
        <taxon>Tracheophyta</taxon>
        <taxon>Spermatophyta</taxon>
        <taxon>Magnoliopsida</taxon>
        <taxon>eudicotyledons</taxon>
        <taxon>Gunneridae</taxon>
        <taxon>Pentapetalae</taxon>
        <taxon>rosids</taxon>
        <taxon>malvids</taxon>
        <taxon>Brassicales</taxon>
        <taxon>Brassicaceae</taxon>
        <taxon>Brassiceae</taxon>
        <taxon>Brassica</taxon>
    </lineage>
</organism>
<comment type="caution">
    <text evidence="2">The sequence shown here is derived from an EMBL/GenBank/DDBJ whole genome shotgun (WGS) entry which is preliminary data.</text>
</comment>
<feature type="region of interest" description="Disordered" evidence="1">
    <location>
        <begin position="1"/>
        <end position="62"/>
    </location>
</feature>
<evidence type="ECO:0000313" key="2">
    <source>
        <dbReference type="EMBL" id="KAG2266749.1"/>
    </source>
</evidence>
<keyword evidence="3" id="KW-1185">Reference proteome</keyword>